<keyword evidence="6" id="KW-1185">Reference proteome</keyword>
<evidence type="ECO:0000313" key="5">
    <source>
        <dbReference type="EMBL" id="MCO6052228.1"/>
    </source>
</evidence>
<dbReference type="Gene3D" id="3.20.20.60">
    <property type="entry name" value="Phosphoenolpyruvate-binding domains"/>
    <property type="match status" value="1"/>
</dbReference>
<dbReference type="GO" id="GO:0016829">
    <property type="term" value="F:lyase activity"/>
    <property type="evidence" value="ECO:0007669"/>
    <property type="project" value="UniProtKB-KW"/>
</dbReference>
<dbReference type="RefSeq" id="WP_252822550.1">
    <property type="nucleotide sequence ID" value="NZ_JAMXQS010000012.1"/>
</dbReference>
<sequence length="270" mass="28468">MTHAHPELSVNKNLAIASAFRQRLISGNPVFGAWAMVPNPSVIEVMARLKFDFLLLDGEHSPIEAGSLSTLLPSTELHGAPSIFRPRSQTASDIKTALDAGASGVMVPMVETVEEARAIVSVCRYAPLGQRGIGPWRASGFYDQFADYLQRANDATTVVLQIESATGLDNVEAIAATAGLDVLYVGPSDLSSSLGNPSAETMTEALRRVANAARGAGKAVGIDIYLLERVPELVEMGYSFFTIGSDIGFIQSAGRALVGDIASCLDGLAT</sequence>
<reference evidence="5 6" key="1">
    <citation type="submission" date="2022-06" db="EMBL/GenBank/DDBJ databases">
        <title>Mesorhizobium sp. strain RP14 Genome sequencing and assembly.</title>
        <authorList>
            <person name="Kim I."/>
        </authorList>
    </citation>
    <scope>NUCLEOTIDE SEQUENCE [LARGE SCALE GENOMIC DNA]</scope>
    <source>
        <strain evidence="6">RP14(2022)</strain>
    </source>
</reference>
<dbReference type="InterPro" id="IPR015813">
    <property type="entry name" value="Pyrv/PenolPyrv_kinase-like_dom"/>
</dbReference>
<feature type="domain" description="HpcH/HpaI aldolase/citrate lyase" evidence="4">
    <location>
        <begin position="32"/>
        <end position="248"/>
    </location>
</feature>
<protein>
    <submittedName>
        <fullName evidence="5">Aldolase/citrate lyase family protein</fullName>
    </submittedName>
</protein>
<dbReference type="Pfam" id="PF03328">
    <property type="entry name" value="HpcH_HpaI"/>
    <property type="match status" value="1"/>
</dbReference>
<comment type="caution">
    <text evidence="5">The sequence shown here is derived from an EMBL/GenBank/DDBJ whole genome shotgun (WGS) entry which is preliminary data.</text>
</comment>
<evidence type="ECO:0000259" key="4">
    <source>
        <dbReference type="Pfam" id="PF03328"/>
    </source>
</evidence>
<dbReference type="InterPro" id="IPR005000">
    <property type="entry name" value="Aldolase/citrate-lyase_domain"/>
</dbReference>
<dbReference type="InterPro" id="IPR040442">
    <property type="entry name" value="Pyrv_kinase-like_dom_sf"/>
</dbReference>
<dbReference type="Proteomes" id="UP001205906">
    <property type="component" value="Unassembled WGS sequence"/>
</dbReference>
<name>A0ABT1CC08_9HYPH</name>
<evidence type="ECO:0000256" key="1">
    <source>
        <dbReference type="ARBA" id="ARBA00005568"/>
    </source>
</evidence>
<evidence type="ECO:0000256" key="3">
    <source>
        <dbReference type="ARBA" id="ARBA00023239"/>
    </source>
</evidence>
<dbReference type="EMBL" id="JAMXQS010000012">
    <property type="protein sequence ID" value="MCO6052228.1"/>
    <property type="molecule type" value="Genomic_DNA"/>
</dbReference>
<dbReference type="PANTHER" id="PTHR30502:SF0">
    <property type="entry name" value="PHOSPHOENOLPYRUVATE CARBOXYLASE FAMILY PROTEIN"/>
    <property type="match status" value="1"/>
</dbReference>
<evidence type="ECO:0000313" key="6">
    <source>
        <dbReference type="Proteomes" id="UP001205906"/>
    </source>
</evidence>
<dbReference type="PANTHER" id="PTHR30502">
    <property type="entry name" value="2-KETO-3-DEOXY-L-RHAMNONATE ALDOLASE"/>
    <property type="match status" value="1"/>
</dbReference>
<dbReference type="SUPFAM" id="SSF51621">
    <property type="entry name" value="Phosphoenolpyruvate/pyruvate domain"/>
    <property type="match status" value="1"/>
</dbReference>
<evidence type="ECO:0000256" key="2">
    <source>
        <dbReference type="ARBA" id="ARBA00022723"/>
    </source>
</evidence>
<keyword evidence="2" id="KW-0479">Metal-binding</keyword>
<comment type="similarity">
    <text evidence="1">Belongs to the HpcH/HpaI aldolase family.</text>
</comment>
<gene>
    <name evidence="5" type="ORF">NGM99_20785</name>
</gene>
<dbReference type="InterPro" id="IPR050251">
    <property type="entry name" value="HpcH-HpaI_aldolase"/>
</dbReference>
<accession>A0ABT1CC08</accession>
<organism evidence="5 6">
    <name type="scientific">Mesorhizobium liriopis</name>
    <dbReference type="NCBI Taxonomy" id="2953882"/>
    <lineage>
        <taxon>Bacteria</taxon>
        <taxon>Pseudomonadati</taxon>
        <taxon>Pseudomonadota</taxon>
        <taxon>Alphaproteobacteria</taxon>
        <taxon>Hyphomicrobiales</taxon>
        <taxon>Phyllobacteriaceae</taxon>
        <taxon>Mesorhizobium</taxon>
    </lineage>
</organism>
<keyword evidence="3 5" id="KW-0456">Lyase</keyword>
<proteinExistence type="inferred from homology"/>